<dbReference type="AlphaFoldDB" id="A0A5R9DS48"/>
<keyword evidence="2" id="KW-1185">Reference proteome</keyword>
<proteinExistence type="predicted"/>
<reference evidence="1 2" key="1">
    <citation type="submission" date="2019-05" db="EMBL/GenBank/DDBJ databases">
        <title>Streptomyces marianii sp. nov., a novel marine actinomycete from southern coast of India.</title>
        <authorList>
            <person name="Iniyan A.M."/>
            <person name="Wink J."/>
            <person name="Ramprasad E."/>
            <person name="Ramana C.V."/>
            <person name="Bunk B."/>
            <person name="Sproer C."/>
            <person name="Joseph F.-J.R.S."/>
            <person name="Vincent S.G.P."/>
        </authorList>
    </citation>
    <scope>NUCLEOTIDE SEQUENCE [LARGE SCALE GENOMIC DNA]</scope>
    <source>
        <strain evidence="1 2">ICN19</strain>
    </source>
</reference>
<sequence length="443" mass="49117">MGKIHRLVIARQARNMNRPDLARELRRLSAERKRPLGTAPSGVLRWEDGREPELETQKLLAELFDIDPHLVDTHPWPLWLEFDPLQQYSDFPWTPQGALDALRDSVGSDMHRRSFIFGSSALTAGLFSWLTADPAAAGEITSGRRIGEAAVTHIERKVRALRRTDDEDGGGTLIRETAAANDMVADLLAHRSYSLDHGRRLYAAAADLERMRAWAIFDVHGTCDDRIFKSALHSAHSADDQILGAHILTFWAAAAYNCDRPAEAESIASAALSAVRGKASPRVQALVHARRARARSHLRDERCWSDLDQAERHLHRAEQSPDEREPEWAYWMNLAEFQGSRASTQLAMGRPGDAEATFAAAARAFDGGAVRTHALYLTRMAGAQWLQGHHEQACGTAHQALDLTDQISSQRTVGPLQDLLATMASHKTLPAVRDLRERIAAVG</sequence>
<dbReference type="EMBL" id="VAWE01000002">
    <property type="protein sequence ID" value="TLQ39329.1"/>
    <property type="molecule type" value="Genomic_DNA"/>
</dbReference>
<evidence type="ECO:0000313" key="2">
    <source>
        <dbReference type="Proteomes" id="UP000305921"/>
    </source>
</evidence>
<dbReference type="OrthoDB" id="3213425at2"/>
<dbReference type="InterPro" id="IPR011990">
    <property type="entry name" value="TPR-like_helical_dom_sf"/>
</dbReference>
<evidence type="ECO:0000313" key="1">
    <source>
        <dbReference type="EMBL" id="TLQ39329.1"/>
    </source>
</evidence>
<accession>A0A5R9DS48</accession>
<name>A0A5R9DS48_9ACTN</name>
<dbReference type="Proteomes" id="UP000305921">
    <property type="component" value="Unassembled WGS sequence"/>
</dbReference>
<gene>
    <name evidence="1" type="ORF">FEF34_38760</name>
</gene>
<protein>
    <submittedName>
        <fullName evidence="1">XRE family transcriptional regulator</fullName>
    </submittedName>
</protein>
<dbReference type="Gene3D" id="1.25.40.10">
    <property type="entry name" value="Tetratricopeptide repeat domain"/>
    <property type="match status" value="1"/>
</dbReference>
<comment type="caution">
    <text evidence="1">The sequence shown here is derived from an EMBL/GenBank/DDBJ whole genome shotgun (WGS) entry which is preliminary data.</text>
</comment>
<organism evidence="1 2">
    <name type="scientific">Streptomyces marianii</name>
    <dbReference type="NCBI Taxonomy" id="1817406"/>
    <lineage>
        <taxon>Bacteria</taxon>
        <taxon>Bacillati</taxon>
        <taxon>Actinomycetota</taxon>
        <taxon>Actinomycetes</taxon>
        <taxon>Kitasatosporales</taxon>
        <taxon>Streptomycetaceae</taxon>
        <taxon>Streptomyces</taxon>
    </lineage>
</organism>